<dbReference type="Proteomes" id="UP000547879">
    <property type="component" value="Unassembled WGS sequence"/>
</dbReference>
<dbReference type="GO" id="GO:0042619">
    <property type="term" value="P:poly-hydroxybutyrate biosynthetic process"/>
    <property type="evidence" value="ECO:0007669"/>
    <property type="project" value="UniProtKB-KW"/>
</dbReference>
<dbReference type="Pfam" id="PF00108">
    <property type="entry name" value="Thiolase_N"/>
    <property type="match status" value="1"/>
</dbReference>
<dbReference type="AlphaFoldDB" id="A0A7W9Y8K8"/>
<dbReference type="PROSITE" id="PS00099">
    <property type="entry name" value="THIOLASE_3"/>
    <property type="match status" value="1"/>
</dbReference>
<name>A0A7W9Y8K8_9HYPH</name>
<evidence type="ECO:0000313" key="13">
    <source>
        <dbReference type="EMBL" id="MBB6164012.1"/>
    </source>
</evidence>
<dbReference type="PANTHER" id="PTHR18919">
    <property type="entry name" value="ACETYL-COA C-ACYLTRANSFERASE"/>
    <property type="match status" value="1"/>
</dbReference>
<comment type="pathway">
    <text evidence="1">Biopolymer metabolism; poly-(R)-3-hydroxybutanoate biosynthesis.</text>
</comment>
<reference evidence="13 14" key="1">
    <citation type="submission" date="2020-08" db="EMBL/GenBank/DDBJ databases">
        <title>Genomic Encyclopedia of Type Strains, Phase IV (KMG-IV): sequencing the most valuable type-strain genomes for metagenomic binning, comparative biology and taxonomic classification.</title>
        <authorList>
            <person name="Goeker M."/>
        </authorList>
    </citation>
    <scope>NUCLEOTIDE SEQUENCE [LARGE SCALE GENOMIC DNA]</scope>
    <source>
        <strain evidence="13 14">DSM 100734</strain>
    </source>
</reference>
<evidence type="ECO:0000256" key="7">
    <source>
        <dbReference type="ARBA" id="ARBA00037924"/>
    </source>
</evidence>
<comment type="similarity">
    <text evidence="2 10">Belongs to the thiolase-like superfamily. Thiolase family.</text>
</comment>
<dbReference type="PROSITE" id="PS00737">
    <property type="entry name" value="THIOLASE_2"/>
    <property type="match status" value="1"/>
</dbReference>
<dbReference type="GO" id="GO:0044281">
    <property type="term" value="P:small molecule metabolic process"/>
    <property type="evidence" value="ECO:0007669"/>
    <property type="project" value="UniProtKB-ARBA"/>
</dbReference>
<proteinExistence type="inferred from homology"/>
<feature type="active site" description="Proton acceptor" evidence="9">
    <location>
        <position position="349"/>
    </location>
</feature>
<evidence type="ECO:0000259" key="12">
    <source>
        <dbReference type="Pfam" id="PF02803"/>
    </source>
</evidence>
<dbReference type="CDD" id="cd00751">
    <property type="entry name" value="thiolase"/>
    <property type="match status" value="1"/>
</dbReference>
<dbReference type="GO" id="GO:0003988">
    <property type="term" value="F:acetyl-CoA C-acyltransferase activity"/>
    <property type="evidence" value="ECO:0007669"/>
    <property type="project" value="UniProtKB-ARBA"/>
</dbReference>
<sequence length="398" mass="40886">MEQDIFILDGARTAIGTFGGALSTFTPAELGVIAAKSAIERSGVVATDIDNAVAGNVIPNSPRDLYLGRVIGMESGLPASAPGLTLNRLCGSGAQAIATAASMIRAGESTLALAVGSEVMSRSPYSIDSLRKGQKMGDAGLTDWLLGSLTDPFGCGGMGITAENVAVKYEISRNEQDAFALDSQQKAVRAITGQRFASQIVPVTVKTRKGEQIVTEDEHPRADTSLEGLASLRPTFRKDGTVTAGNASGINDGAAAVVLASSAEVAARGLRPRGRLLSWAVAGVPPEIMGIGPAHAVPLALQRAGIDLGQIDVIESNEAFAAQAIAVNRLLDLPLEKVNPNGGAIALGHPLGATGVILTVKALYELERIGGRYGLVTMCIGGGQGIALVVENCLANRA</sequence>
<evidence type="ECO:0000256" key="2">
    <source>
        <dbReference type="ARBA" id="ARBA00010982"/>
    </source>
</evidence>
<dbReference type="PIRSF" id="PIRSF000429">
    <property type="entry name" value="Ac-CoA_Ac_transf"/>
    <property type="match status" value="1"/>
</dbReference>
<feature type="domain" description="Thiolase N-terminal" evidence="11">
    <location>
        <begin position="5"/>
        <end position="262"/>
    </location>
</feature>
<dbReference type="InterPro" id="IPR020617">
    <property type="entry name" value="Thiolase_C"/>
</dbReference>
<keyword evidence="6 10" id="KW-0012">Acyltransferase</keyword>
<evidence type="ECO:0000259" key="11">
    <source>
        <dbReference type="Pfam" id="PF00108"/>
    </source>
</evidence>
<evidence type="ECO:0000256" key="9">
    <source>
        <dbReference type="PIRSR" id="PIRSR000429-1"/>
    </source>
</evidence>
<keyword evidence="5" id="KW-0583">PHB biosynthesis</keyword>
<keyword evidence="14" id="KW-1185">Reference proteome</keyword>
<feature type="domain" description="Thiolase C-terminal" evidence="12">
    <location>
        <begin position="271"/>
        <end position="391"/>
    </location>
</feature>
<gene>
    <name evidence="13" type="ORF">HNQ72_003853</name>
</gene>
<dbReference type="Gene3D" id="3.40.47.10">
    <property type="match status" value="1"/>
</dbReference>
<evidence type="ECO:0000256" key="3">
    <source>
        <dbReference type="ARBA" id="ARBA00011881"/>
    </source>
</evidence>
<dbReference type="InterPro" id="IPR020613">
    <property type="entry name" value="Thiolase_CS"/>
</dbReference>
<organism evidence="13 14">
    <name type="scientific">Rhizobium wenxiniae</name>
    <dbReference type="NCBI Taxonomy" id="1737357"/>
    <lineage>
        <taxon>Bacteria</taxon>
        <taxon>Pseudomonadati</taxon>
        <taxon>Pseudomonadota</taxon>
        <taxon>Alphaproteobacteria</taxon>
        <taxon>Hyphomicrobiales</taxon>
        <taxon>Rhizobiaceae</taxon>
        <taxon>Rhizobium/Agrobacterium group</taxon>
        <taxon>Rhizobium</taxon>
    </lineage>
</organism>
<comment type="pathway">
    <text evidence="7">Metabolic intermediate biosynthesis; (R)-mevalonate biosynthesis; (R)-mevalonate from acetyl-CoA: step 1/3.</text>
</comment>
<evidence type="ECO:0000313" key="14">
    <source>
        <dbReference type="Proteomes" id="UP000547879"/>
    </source>
</evidence>
<dbReference type="InterPro" id="IPR016039">
    <property type="entry name" value="Thiolase-like"/>
</dbReference>
<protein>
    <recommendedName>
        <fullName evidence="8">Beta-ketothiolase</fullName>
    </recommendedName>
</protein>
<evidence type="ECO:0000256" key="10">
    <source>
        <dbReference type="RuleBase" id="RU003557"/>
    </source>
</evidence>
<dbReference type="NCBIfam" id="TIGR01930">
    <property type="entry name" value="AcCoA-C-Actrans"/>
    <property type="match status" value="1"/>
</dbReference>
<evidence type="ECO:0000256" key="1">
    <source>
        <dbReference type="ARBA" id="ARBA00004683"/>
    </source>
</evidence>
<dbReference type="InterPro" id="IPR020616">
    <property type="entry name" value="Thiolase_N"/>
</dbReference>
<feature type="active site" description="Proton acceptor" evidence="9">
    <location>
        <position position="379"/>
    </location>
</feature>
<dbReference type="PANTHER" id="PTHR18919:SF107">
    <property type="entry name" value="ACETYL-COA ACETYLTRANSFERASE, CYTOSOLIC"/>
    <property type="match status" value="1"/>
</dbReference>
<comment type="subunit">
    <text evidence="3">Homotetramer.</text>
</comment>
<dbReference type="EMBL" id="JACHEG010000004">
    <property type="protein sequence ID" value="MBB6164012.1"/>
    <property type="molecule type" value="Genomic_DNA"/>
</dbReference>
<dbReference type="NCBIfam" id="NF006552">
    <property type="entry name" value="PRK09051.1"/>
    <property type="match status" value="1"/>
</dbReference>
<evidence type="ECO:0000256" key="4">
    <source>
        <dbReference type="ARBA" id="ARBA00022679"/>
    </source>
</evidence>
<dbReference type="InterPro" id="IPR020610">
    <property type="entry name" value="Thiolase_AS"/>
</dbReference>
<dbReference type="FunFam" id="3.40.47.10:FF:000010">
    <property type="entry name" value="Acetyl-CoA acetyltransferase (Thiolase)"/>
    <property type="match status" value="1"/>
</dbReference>
<dbReference type="Pfam" id="PF02803">
    <property type="entry name" value="Thiolase_C"/>
    <property type="match status" value="1"/>
</dbReference>
<dbReference type="RefSeq" id="WP_183994206.1">
    <property type="nucleotide sequence ID" value="NZ_BMHW01000004.1"/>
</dbReference>
<evidence type="ECO:0000256" key="5">
    <source>
        <dbReference type="ARBA" id="ARBA00022752"/>
    </source>
</evidence>
<feature type="active site" description="Acyl-thioester intermediate" evidence="9">
    <location>
        <position position="90"/>
    </location>
</feature>
<accession>A0A7W9Y8K8</accession>
<evidence type="ECO:0000256" key="8">
    <source>
        <dbReference type="ARBA" id="ARBA00080155"/>
    </source>
</evidence>
<dbReference type="SUPFAM" id="SSF53901">
    <property type="entry name" value="Thiolase-like"/>
    <property type="match status" value="2"/>
</dbReference>
<evidence type="ECO:0000256" key="6">
    <source>
        <dbReference type="ARBA" id="ARBA00023315"/>
    </source>
</evidence>
<dbReference type="InterPro" id="IPR002155">
    <property type="entry name" value="Thiolase"/>
</dbReference>
<comment type="caution">
    <text evidence="13">The sequence shown here is derived from an EMBL/GenBank/DDBJ whole genome shotgun (WGS) entry which is preliminary data.</text>
</comment>
<keyword evidence="4 10" id="KW-0808">Transferase</keyword>